<evidence type="ECO:0000313" key="2">
    <source>
        <dbReference type="Proteomes" id="UP000192900"/>
    </source>
</evidence>
<accession>A0A1W6B860</accession>
<dbReference type="RefSeq" id="WP_085071317.1">
    <property type="nucleotide sequence ID" value="NZ_CP019706.1"/>
</dbReference>
<proteinExistence type="predicted"/>
<dbReference type="KEGG" id="palh:B1H58_15285"/>
<sequence length="100" mass="11521">MQSPQAGAALSRLKDMERRRQEVLAGAIGAIQAMRQGEQHERIKSTVDRHTERLQRHHAEQTAKRPILPCITVTPYQETHEWYGDYTDRRKGAGDADRQE</sequence>
<dbReference type="EMBL" id="CP019706">
    <property type="protein sequence ID" value="ARJ43261.1"/>
    <property type="molecule type" value="Genomic_DNA"/>
</dbReference>
<organism evidence="1 2">
    <name type="scientific">Pantoea alhagi</name>
    <dbReference type="NCBI Taxonomy" id="1891675"/>
    <lineage>
        <taxon>Bacteria</taxon>
        <taxon>Pseudomonadati</taxon>
        <taxon>Pseudomonadota</taxon>
        <taxon>Gammaproteobacteria</taxon>
        <taxon>Enterobacterales</taxon>
        <taxon>Erwiniaceae</taxon>
        <taxon>Pantoea</taxon>
    </lineage>
</organism>
<dbReference type="AlphaFoldDB" id="A0A1W6B860"/>
<protein>
    <submittedName>
        <fullName evidence="1">Uncharacterized protein</fullName>
    </submittedName>
</protein>
<evidence type="ECO:0000313" key="1">
    <source>
        <dbReference type="EMBL" id="ARJ43261.1"/>
    </source>
</evidence>
<dbReference type="Proteomes" id="UP000192900">
    <property type="component" value="Chromosome"/>
</dbReference>
<gene>
    <name evidence="1" type="ORF">B1H58_15285</name>
</gene>
<keyword evidence="2" id="KW-1185">Reference proteome</keyword>
<name>A0A1W6B860_9GAMM</name>
<dbReference type="STRING" id="1891675.B1H58_15285"/>
<reference evidence="1 2" key="1">
    <citation type="submission" date="2017-02" db="EMBL/GenBank/DDBJ databases">
        <title>Complete genome sequence of the drought resistance-promoting endophyte Pantoea alhagi LTYR-11Z.</title>
        <authorList>
            <person name="Zhang L."/>
        </authorList>
    </citation>
    <scope>NUCLEOTIDE SEQUENCE [LARGE SCALE GENOMIC DNA]</scope>
    <source>
        <strain evidence="1 2">LTYR-11Z</strain>
    </source>
</reference>